<feature type="region of interest" description="Disordered" evidence="3">
    <location>
        <begin position="253"/>
        <end position="344"/>
    </location>
</feature>
<feature type="domain" description="RanBD1" evidence="4">
    <location>
        <begin position="127"/>
        <end position="208"/>
    </location>
</feature>
<evidence type="ECO:0000256" key="3">
    <source>
        <dbReference type="SAM" id="MobiDB-lite"/>
    </source>
</evidence>
<feature type="compositionally biased region" description="Low complexity" evidence="3">
    <location>
        <begin position="64"/>
        <end position="76"/>
    </location>
</feature>
<accession>T1K6S2</accession>
<feature type="region of interest" description="Disordered" evidence="3">
    <location>
        <begin position="93"/>
        <end position="123"/>
    </location>
</feature>
<feature type="compositionally biased region" description="Polar residues" evidence="3">
    <location>
        <begin position="49"/>
        <end position="63"/>
    </location>
</feature>
<dbReference type="PROSITE" id="PS50196">
    <property type="entry name" value="RANBD1"/>
    <property type="match status" value="1"/>
</dbReference>
<dbReference type="OrthoDB" id="10250354at2759"/>
<comment type="subcellular location">
    <subcellularLocation>
        <location evidence="1">Nucleus</location>
    </subcellularLocation>
</comment>
<reference evidence="5" key="2">
    <citation type="submission" date="2015-06" db="UniProtKB">
        <authorList>
            <consortium name="EnsemblMetazoa"/>
        </authorList>
    </citation>
    <scope>IDENTIFICATION</scope>
</reference>
<evidence type="ECO:0000256" key="2">
    <source>
        <dbReference type="ARBA" id="ARBA00023242"/>
    </source>
</evidence>
<organism evidence="5 6">
    <name type="scientific">Tetranychus urticae</name>
    <name type="common">Two-spotted spider mite</name>
    <dbReference type="NCBI Taxonomy" id="32264"/>
    <lineage>
        <taxon>Eukaryota</taxon>
        <taxon>Metazoa</taxon>
        <taxon>Ecdysozoa</taxon>
        <taxon>Arthropoda</taxon>
        <taxon>Chelicerata</taxon>
        <taxon>Arachnida</taxon>
        <taxon>Acari</taxon>
        <taxon>Acariformes</taxon>
        <taxon>Trombidiformes</taxon>
        <taxon>Prostigmata</taxon>
        <taxon>Eleutherengona</taxon>
        <taxon>Raphignathae</taxon>
        <taxon>Tetranychoidea</taxon>
        <taxon>Tetranychidae</taxon>
        <taxon>Tetranychus</taxon>
    </lineage>
</organism>
<dbReference type="InterPro" id="IPR011993">
    <property type="entry name" value="PH-like_dom_sf"/>
</dbReference>
<feature type="compositionally biased region" description="Basic and acidic residues" evidence="3">
    <location>
        <begin position="271"/>
        <end position="320"/>
    </location>
</feature>
<feature type="compositionally biased region" description="Polar residues" evidence="3">
    <location>
        <begin position="323"/>
        <end position="344"/>
    </location>
</feature>
<dbReference type="SUPFAM" id="SSF50729">
    <property type="entry name" value="PH domain-like"/>
    <property type="match status" value="1"/>
</dbReference>
<keyword evidence="6" id="KW-1185">Reference proteome</keyword>
<dbReference type="Gene3D" id="2.30.29.30">
    <property type="entry name" value="Pleckstrin-homology domain (PH domain)/Phosphotyrosine-binding domain (PTB)"/>
    <property type="match status" value="1"/>
</dbReference>
<dbReference type="STRING" id="32264.T1K6S2"/>
<keyword evidence="2" id="KW-0539">Nucleus</keyword>
<feature type="region of interest" description="Disordered" evidence="3">
    <location>
        <begin position="49"/>
        <end position="76"/>
    </location>
</feature>
<evidence type="ECO:0000259" key="4">
    <source>
        <dbReference type="PROSITE" id="PS50196"/>
    </source>
</evidence>
<dbReference type="EnsemblMetazoa" id="tetur06g01520.1">
    <property type="protein sequence ID" value="tetur06g01520.1"/>
    <property type="gene ID" value="tetur06g01520"/>
</dbReference>
<evidence type="ECO:0000256" key="1">
    <source>
        <dbReference type="ARBA" id="ARBA00004123"/>
    </source>
</evidence>
<dbReference type="InterPro" id="IPR000156">
    <property type="entry name" value="Ran_bind_dom"/>
</dbReference>
<dbReference type="SMART" id="SM00160">
    <property type="entry name" value="RanBD"/>
    <property type="match status" value="1"/>
</dbReference>
<reference evidence="6" key="1">
    <citation type="submission" date="2011-08" db="EMBL/GenBank/DDBJ databases">
        <authorList>
            <person name="Rombauts S."/>
        </authorList>
    </citation>
    <scope>NUCLEOTIDE SEQUENCE</scope>
    <source>
        <strain evidence="6">London</strain>
    </source>
</reference>
<dbReference type="EMBL" id="CAEY01001794">
    <property type="status" value="NOT_ANNOTATED_CDS"/>
    <property type="molecule type" value="Genomic_DNA"/>
</dbReference>
<evidence type="ECO:0000313" key="6">
    <source>
        <dbReference type="Proteomes" id="UP000015104"/>
    </source>
</evidence>
<dbReference type="InterPro" id="IPR045255">
    <property type="entry name" value="RanBP1-like"/>
</dbReference>
<dbReference type="AlphaFoldDB" id="T1K6S2"/>
<feature type="compositionally biased region" description="Polar residues" evidence="3">
    <location>
        <begin position="114"/>
        <end position="123"/>
    </location>
</feature>
<dbReference type="GO" id="GO:0006611">
    <property type="term" value="P:protein export from nucleus"/>
    <property type="evidence" value="ECO:0007669"/>
    <property type="project" value="TreeGrafter"/>
</dbReference>
<dbReference type="OMA" id="QIFCKLY"/>
<dbReference type="GO" id="GO:0005634">
    <property type="term" value="C:nucleus"/>
    <property type="evidence" value="ECO:0007669"/>
    <property type="project" value="UniProtKB-SubCell"/>
</dbReference>
<name>T1K6S2_TETUR</name>
<evidence type="ECO:0000313" key="5">
    <source>
        <dbReference type="EnsemblMetazoa" id="tetur06g01520.1"/>
    </source>
</evidence>
<dbReference type="HOGENOM" id="CLU_807343_0_0_1"/>
<gene>
    <name evidence="5" type="primary">107361329</name>
</gene>
<dbReference type="eggNOG" id="KOG0866">
    <property type="taxonomic scope" value="Eukaryota"/>
</dbReference>
<dbReference type="PANTHER" id="PTHR23138:SF142">
    <property type="entry name" value="RAN-BINDING PROTEIN 3B-RELATED"/>
    <property type="match status" value="1"/>
</dbReference>
<feature type="compositionally biased region" description="Basic and acidic residues" evidence="3">
    <location>
        <begin position="100"/>
        <end position="112"/>
    </location>
</feature>
<proteinExistence type="predicted"/>
<feature type="compositionally biased region" description="Polar residues" evidence="3">
    <location>
        <begin position="11"/>
        <end position="27"/>
    </location>
</feature>
<dbReference type="PANTHER" id="PTHR23138">
    <property type="entry name" value="RAN BINDING PROTEIN"/>
    <property type="match status" value="1"/>
</dbReference>
<sequence>MKLRPSVLQVGDSNSNSSVTNQDNNQKIGEKVQADNNVFKFAPLLKPSLGTSNGGQSSNQEVKSISGSSTSTFNSETQDTGFLFGQNLEERVLLPNKDTSTSKDDENSKDENEMSSLNTCNPTTQILPEKRKYEVITGEEDESNVLQIFCKLYLWDSATAFWKEKGKGMLRLNDKMKDDKLCSRLVMRTAGSLKVILNASIVSGMKFELSNEKCLRFTCIDGIYLFKGKEKDIEQLNSAIECRLRELSKKVKVETDGTPTETTINESSDGTTDKTSEDSTEDSKEEIRQLDVEESDLHKETIKDEIQEIRENDLGNKLETDGDVQTQQKTDNNSEETSSGLDQD</sequence>
<dbReference type="KEGG" id="tut:107361329"/>
<feature type="region of interest" description="Disordered" evidence="3">
    <location>
        <begin position="1"/>
        <end position="34"/>
    </location>
</feature>
<dbReference type="CDD" id="cd13180">
    <property type="entry name" value="RanBD_RanBP3"/>
    <property type="match status" value="1"/>
</dbReference>
<dbReference type="Pfam" id="PF00638">
    <property type="entry name" value="Ran_BP1"/>
    <property type="match status" value="1"/>
</dbReference>
<dbReference type="Proteomes" id="UP000015104">
    <property type="component" value="Unassembled WGS sequence"/>
</dbReference>
<protein>
    <recommendedName>
        <fullName evidence="4">RanBD1 domain-containing protein</fullName>
    </recommendedName>
</protein>